<dbReference type="GO" id="GO:0016052">
    <property type="term" value="P:carbohydrate catabolic process"/>
    <property type="evidence" value="ECO:0007669"/>
    <property type="project" value="InterPro"/>
</dbReference>
<dbReference type="SUPFAM" id="SSF51445">
    <property type="entry name" value="(Trans)glycosidases"/>
    <property type="match status" value="1"/>
</dbReference>
<dbReference type="AlphaFoldDB" id="A0A1I2CT55"/>
<dbReference type="InterPro" id="IPR013785">
    <property type="entry name" value="Aldolase_TIM"/>
</dbReference>
<organism evidence="1 2">
    <name type="scientific">Sunxiuqinia elliptica</name>
    <dbReference type="NCBI Taxonomy" id="655355"/>
    <lineage>
        <taxon>Bacteria</taxon>
        <taxon>Pseudomonadati</taxon>
        <taxon>Bacteroidota</taxon>
        <taxon>Bacteroidia</taxon>
        <taxon>Marinilabiliales</taxon>
        <taxon>Prolixibacteraceae</taxon>
        <taxon>Sunxiuqinia</taxon>
    </lineage>
</organism>
<dbReference type="EMBL" id="FONW01000001">
    <property type="protein sequence ID" value="SFE71527.1"/>
    <property type="molecule type" value="Genomic_DNA"/>
</dbReference>
<dbReference type="InterPro" id="IPR006311">
    <property type="entry name" value="TAT_signal"/>
</dbReference>
<gene>
    <name evidence="1" type="ORF">SAMN05216283_101825</name>
</gene>
<dbReference type="Gene3D" id="3.20.20.70">
    <property type="entry name" value="Aldolase class I"/>
    <property type="match status" value="1"/>
</dbReference>
<dbReference type="RefSeq" id="WP_093918528.1">
    <property type="nucleotide sequence ID" value="NZ_FONW01000001.1"/>
</dbReference>
<accession>A0A1I2CT55</accession>
<dbReference type="Pfam" id="PF02065">
    <property type="entry name" value="Melibiase"/>
    <property type="match status" value="1"/>
</dbReference>
<keyword evidence="2" id="KW-1185">Reference proteome</keyword>
<dbReference type="InterPro" id="IPR002252">
    <property type="entry name" value="Glyco_hydro_36"/>
</dbReference>
<evidence type="ECO:0000313" key="1">
    <source>
        <dbReference type="EMBL" id="SFE71527.1"/>
    </source>
</evidence>
<dbReference type="CDD" id="cd14791">
    <property type="entry name" value="GH36"/>
    <property type="match status" value="1"/>
</dbReference>
<evidence type="ECO:0000313" key="2">
    <source>
        <dbReference type="Proteomes" id="UP000198964"/>
    </source>
</evidence>
<dbReference type="Proteomes" id="UP000198964">
    <property type="component" value="Unassembled WGS sequence"/>
</dbReference>
<proteinExistence type="predicted"/>
<reference evidence="1 2" key="1">
    <citation type="submission" date="2016-10" db="EMBL/GenBank/DDBJ databases">
        <authorList>
            <person name="de Groot N.N."/>
        </authorList>
    </citation>
    <scope>NUCLEOTIDE SEQUENCE [LARGE SCALE GENOMIC DNA]</scope>
    <source>
        <strain evidence="1 2">CGMCC 1.9156</strain>
    </source>
</reference>
<dbReference type="GO" id="GO:0004557">
    <property type="term" value="F:alpha-galactosidase activity"/>
    <property type="evidence" value="ECO:0007669"/>
    <property type="project" value="InterPro"/>
</dbReference>
<dbReference type="InterPro" id="IPR017853">
    <property type="entry name" value="GH"/>
</dbReference>
<dbReference type="PROSITE" id="PS51318">
    <property type="entry name" value="TAT"/>
    <property type="match status" value="1"/>
</dbReference>
<dbReference type="STRING" id="655355.SAMN05216283_101825"/>
<sequence length="701" mass="80591">MSKRTIERRDFLKLVGTGIGSLLTIPYLSTAQEFPSSADRNRFKIGKPQWILHNDGTFDLIAGSIHLKNCRPTIDGQSIFVRNTFMGDSPKGKRIIYELDRGFVMLDLKVNSGSISIGSELSGMQQAPYSFCPLGEAVINGVKHFFRQGQGFGGPSGLYEFQKPRFEEYGNNLGEQAWSYDSYLTTALISDTNDTLAFGAYEHRDFIQKSTVYNRPHRRGLMDRYADVEPVLFETGFVTENIPLKDDFIKLPDIYVFYGNKSYETLQHLAWNISESLEARKDSKTSYHWDSYNEYQHDFSHEKLTELLTSLDTIEPTILLDTILINDGYCIHGDWLDANDKWPKGMEAAAREIFQRRYRAGILVAPFMVSEESKLFKRHKNWLIRDMEGNPIPEWTFPEGKHYALDGSHPDVQRYIQKVFRSFRKMGFTFYKTEFMDWGLKPTVGIDRYDKTKTSVQIFTEVLNIIREEIGAGSFWLTGTAPYAPMIGYVDGMRIASSINCEWTDSGVGNLLQESYNSQYFNNVFWQNDPDVISLRDVNCELTSTEQQSLAQWIGILGGVVSTSDRFSTLSEKQLETWRLLLPQERPQSATFPYWGKDKTCKVALRRYRSPKAWGLLIFNDTDETVTETFSFSEINEENNIWVFEWDLGESRGLGNLSQMTITLQKHESRLFYLSPGNDAPPEDLSISGLRMKKAYRRQNT</sequence>
<name>A0A1I2CT55_9BACT</name>
<protein>
    <submittedName>
        <fullName evidence="1">Melibiase</fullName>
    </submittedName>
</protein>